<sequence length="566" mass="58136">MTDGPGMDAVELEVVRHALAGVAEEMGAALRRAAYSPNIKERVDCSAAVFDPDGRMVAQAEHIPVHLGSMPASVAAALDAFGPLAPGDQVALNDPYRGGTHLPDLTVVAAVGDDTDAAGGHLLGYVANRAHHADVGGAAPGSMPADAVDVAMEGVRVPPVRIGDAAGMRDDVLELIAANSRTPAERRGDLRAQLAANHVGARRLRELAAARGSRGLARAMAEVRAYSDRRVRAAVREIPDGTYTFTDVLEVDAPPLTRTSESRAAPEGEAGTSESRAAPEGEAGTSESGEGEVGPGEVPIRVEVTVAGDRVTADFAGSALQVAAPINAVRAVTLSSAYFVFRMLTDPDAPPNDGCYDALEVRTPAGSVVDAAFPAPVAAGNVETSQRIVDVLLGAFAQAVADGVPAASQGTMNNLLLGAASPGFSYYETLGGGEGGTPFRAGMHGVHTGMTNTKNTPAEAMELAYPLRVRCYELRQGSGGVGAHPGGEGLVREVEVTTDATLTLQTERRARGPWGLAGGDDGAPGRNTIVRADGSEEQLPAKGTWTLHAGDRVRVETPGAGGWGPA</sequence>
<dbReference type="PANTHER" id="PTHR11365:SF23">
    <property type="entry name" value="HYPOTHETICAL 5-OXOPROLINASE (EUROFUNG)-RELATED"/>
    <property type="match status" value="1"/>
</dbReference>
<dbReference type="InterPro" id="IPR003692">
    <property type="entry name" value="Hydantoinase_B"/>
</dbReference>
<feature type="compositionally biased region" description="Low complexity" evidence="1">
    <location>
        <begin position="278"/>
        <end position="288"/>
    </location>
</feature>
<dbReference type="AlphaFoldDB" id="A0A411YIW1"/>
<accession>A0A411YIW1</accession>
<dbReference type="PANTHER" id="PTHR11365">
    <property type="entry name" value="5-OXOPROLINASE RELATED"/>
    <property type="match status" value="1"/>
</dbReference>
<dbReference type="Proteomes" id="UP000291469">
    <property type="component" value="Chromosome"/>
</dbReference>
<dbReference type="Pfam" id="PF02538">
    <property type="entry name" value="Hydantoinase_B"/>
    <property type="match status" value="1"/>
</dbReference>
<protein>
    <submittedName>
        <fullName evidence="3">Hydantoinase B/oxoprolinase family protein</fullName>
    </submittedName>
</protein>
<evidence type="ECO:0000256" key="1">
    <source>
        <dbReference type="SAM" id="MobiDB-lite"/>
    </source>
</evidence>
<reference evidence="3 4" key="1">
    <citation type="submission" date="2019-01" db="EMBL/GenBank/DDBJ databases">
        <title>Egibacter rhizosphaerae EGI 80759T.</title>
        <authorList>
            <person name="Chen D.-D."/>
            <person name="Tian Y."/>
            <person name="Jiao J.-Y."/>
            <person name="Zhang X.-T."/>
            <person name="Zhang Y.-G."/>
            <person name="Zhang Y."/>
            <person name="Xiao M."/>
            <person name="Shu W.-S."/>
            <person name="Li W.-J."/>
        </authorList>
    </citation>
    <scope>NUCLEOTIDE SEQUENCE [LARGE SCALE GENOMIC DNA]</scope>
    <source>
        <strain evidence="3 4">EGI 80759</strain>
    </source>
</reference>
<proteinExistence type="predicted"/>
<dbReference type="KEGG" id="erz:ER308_16500"/>
<dbReference type="OrthoDB" id="102473at2"/>
<dbReference type="RefSeq" id="WP_131156009.1">
    <property type="nucleotide sequence ID" value="NZ_CP036402.1"/>
</dbReference>
<organism evidence="3 4">
    <name type="scientific">Egibacter rhizosphaerae</name>
    <dbReference type="NCBI Taxonomy" id="1670831"/>
    <lineage>
        <taxon>Bacteria</taxon>
        <taxon>Bacillati</taxon>
        <taxon>Actinomycetota</taxon>
        <taxon>Nitriliruptoria</taxon>
        <taxon>Egibacterales</taxon>
        <taxon>Egibacteraceae</taxon>
        <taxon>Egibacter</taxon>
    </lineage>
</organism>
<dbReference type="GO" id="GO:0005829">
    <property type="term" value="C:cytosol"/>
    <property type="evidence" value="ECO:0007669"/>
    <property type="project" value="TreeGrafter"/>
</dbReference>
<dbReference type="InterPro" id="IPR045079">
    <property type="entry name" value="Oxoprolinase-like"/>
</dbReference>
<dbReference type="GO" id="GO:0006749">
    <property type="term" value="P:glutathione metabolic process"/>
    <property type="evidence" value="ECO:0007669"/>
    <property type="project" value="TreeGrafter"/>
</dbReference>
<evidence type="ECO:0000313" key="3">
    <source>
        <dbReference type="EMBL" id="QBI21016.1"/>
    </source>
</evidence>
<dbReference type="EMBL" id="CP036402">
    <property type="protein sequence ID" value="QBI21016.1"/>
    <property type="molecule type" value="Genomic_DNA"/>
</dbReference>
<gene>
    <name evidence="3" type="ORF">ER308_16500</name>
</gene>
<feature type="region of interest" description="Disordered" evidence="1">
    <location>
        <begin position="252"/>
        <end position="298"/>
    </location>
</feature>
<feature type="domain" description="Hydantoinase B/oxoprolinase" evidence="2">
    <location>
        <begin position="8"/>
        <end position="565"/>
    </location>
</feature>
<dbReference type="GO" id="GO:0017168">
    <property type="term" value="F:5-oxoprolinase (ATP-hydrolyzing) activity"/>
    <property type="evidence" value="ECO:0007669"/>
    <property type="project" value="TreeGrafter"/>
</dbReference>
<evidence type="ECO:0000313" key="4">
    <source>
        <dbReference type="Proteomes" id="UP000291469"/>
    </source>
</evidence>
<keyword evidence="4" id="KW-1185">Reference proteome</keyword>
<name>A0A411YIW1_9ACTN</name>
<evidence type="ECO:0000259" key="2">
    <source>
        <dbReference type="Pfam" id="PF02538"/>
    </source>
</evidence>